<keyword evidence="2" id="KW-1185">Reference proteome</keyword>
<protein>
    <submittedName>
        <fullName evidence="1">S ribonuclease</fullName>
    </submittedName>
</protein>
<evidence type="ECO:0000313" key="1">
    <source>
        <dbReference type="EMBL" id="KAB2618706.1"/>
    </source>
</evidence>
<dbReference type="AlphaFoldDB" id="A0A5N5GSX9"/>
<reference evidence="1 2" key="1">
    <citation type="submission" date="2019-09" db="EMBL/GenBank/DDBJ databases">
        <authorList>
            <person name="Ou C."/>
        </authorList>
    </citation>
    <scope>NUCLEOTIDE SEQUENCE [LARGE SCALE GENOMIC DNA]</scope>
    <source>
        <strain evidence="1">S2</strain>
        <tissue evidence="1">Leaf</tissue>
    </source>
</reference>
<organism evidence="1 2">
    <name type="scientific">Pyrus ussuriensis x Pyrus communis</name>
    <dbReference type="NCBI Taxonomy" id="2448454"/>
    <lineage>
        <taxon>Eukaryota</taxon>
        <taxon>Viridiplantae</taxon>
        <taxon>Streptophyta</taxon>
        <taxon>Embryophyta</taxon>
        <taxon>Tracheophyta</taxon>
        <taxon>Spermatophyta</taxon>
        <taxon>Magnoliopsida</taxon>
        <taxon>eudicotyledons</taxon>
        <taxon>Gunneridae</taxon>
        <taxon>Pentapetalae</taxon>
        <taxon>rosids</taxon>
        <taxon>fabids</taxon>
        <taxon>Rosales</taxon>
        <taxon>Rosaceae</taxon>
        <taxon>Amygdaloideae</taxon>
        <taxon>Maleae</taxon>
        <taxon>Pyrus</taxon>
    </lineage>
</organism>
<accession>A0A5N5GSX9</accession>
<gene>
    <name evidence="1" type="ORF">D8674_014575</name>
</gene>
<proteinExistence type="predicted"/>
<evidence type="ECO:0000313" key="2">
    <source>
        <dbReference type="Proteomes" id="UP000327157"/>
    </source>
</evidence>
<reference evidence="1 2" key="3">
    <citation type="submission" date="2019-11" db="EMBL/GenBank/DDBJ databases">
        <title>A de novo genome assembly of a pear dwarfing rootstock.</title>
        <authorList>
            <person name="Wang F."/>
            <person name="Wang J."/>
            <person name="Li S."/>
            <person name="Zhang Y."/>
            <person name="Fang M."/>
            <person name="Ma L."/>
            <person name="Zhao Y."/>
            <person name="Jiang S."/>
        </authorList>
    </citation>
    <scope>NUCLEOTIDE SEQUENCE [LARGE SCALE GENOMIC DNA]</scope>
    <source>
        <strain evidence="1">S2</strain>
        <tissue evidence="1">Leaf</tissue>
    </source>
</reference>
<dbReference type="EMBL" id="SMOL01000401">
    <property type="protein sequence ID" value="KAB2618706.1"/>
    <property type="molecule type" value="Genomic_DNA"/>
</dbReference>
<sequence>MAVLLNAILSAWEQKQRPRVWNPRSITVIVEAESEQSYGGIDEGNLPIEVGDVFQLVLHSGSVGTPKLSEKGLEQSHDG</sequence>
<reference evidence="2" key="2">
    <citation type="submission" date="2019-10" db="EMBL/GenBank/DDBJ databases">
        <title>A de novo genome assembly of a pear dwarfing rootstock.</title>
        <authorList>
            <person name="Wang F."/>
            <person name="Wang J."/>
            <person name="Li S."/>
            <person name="Zhang Y."/>
            <person name="Fang M."/>
            <person name="Ma L."/>
            <person name="Zhao Y."/>
            <person name="Jiang S."/>
        </authorList>
    </citation>
    <scope>NUCLEOTIDE SEQUENCE [LARGE SCALE GENOMIC DNA]</scope>
</reference>
<name>A0A5N5GSX9_9ROSA</name>
<comment type="caution">
    <text evidence="1">The sequence shown here is derived from an EMBL/GenBank/DDBJ whole genome shotgun (WGS) entry which is preliminary data.</text>
</comment>
<dbReference type="Proteomes" id="UP000327157">
    <property type="component" value="Chromosome 15"/>
</dbReference>